<name>E7DPS2_9NOSO</name>
<evidence type="ECO:0000256" key="1">
    <source>
        <dbReference type="SAM" id="MobiDB-lite"/>
    </source>
</evidence>
<accession>E7DPS2</accession>
<dbReference type="EMBL" id="HQ291113">
    <property type="protein sequence ID" value="ADO19080.1"/>
    <property type="molecule type" value="Genomic_DNA"/>
</dbReference>
<evidence type="ECO:0000313" key="2">
    <source>
        <dbReference type="EMBL" id="ADO19080.1"/>
    </source>
</evidence>
<organism evidence="2">
    <name type="scientific">Nostoc flagelliforme str. Sunitezuoqi</name>
    <dbReference type="NCBI Taxonomy" id="676037"/>
    <lineage>
        <taxon>Bacteria</taxon>
        <taxon>Bacillati</taxon>
        <taxon>Cyanobacteriota</taxon>
        <taxon>Cyanophyceae</taxon>
        <taxon>Nostocales</taxon>
        <taxon>Nostocaceae</taxon>
        <taxon>Nostoc</taxon>
    </lineage>
</organism>
<feature type="compositionally biased region" description="Polar residues" evidence="1">
    <location>
        <begin position="1"/>
        <end position="24"/>
    </location>
</feature>
<dbReference type="AlphaFoldDB" id="E7DPS2"/>
<feature type="region of interest" description="Disordered" evidence="1">
    <location>
        <begin position="1"/>
        <end position="26"/>
    </location>
</feature>
<proteinExistence type="predicted"/>
<protein>
    <submittedName>
        <fullName evidence="2">RNA polymerase sigma-70 factor</fullName>
    </submittedName>
</protein>
<gene>
    <name evidence="2" type="ORF">Nfla_4101</name>
</gene>
<sequence length="83" mass="9259">MNNEPPRNNSQKLKVDNTKNNGQIGQAGRDLYQTQTNYIIRFFKLLSEQALKDSIIGVFIGLSRKAEGRRQEAGGILLPALCP</sequence>
<reference evidence="2" key="1">
    <citation type="journal article" date="2011" name="Acta Physiol. Plant.">
        <title>An investigation on the genetic background of Nostoc flagelliforme by similarity analysis of its partial genomic DNA and phylogenetic comparison of deduced related species.</title>
        <authorList>
            <person name="Gao X."/>
            <person name="Liu K."/>
            <person name="Qiu B.S."/>
        </authorList>
    </citation>
    <scope>NUCLEOTIDE SEQUENCE</scope>
    <source>
        <strain evidence="2">Sunitezuoqi</strain>
    </source>
</reference>